<proteinExistence type="predicted"/>
<accession>D6SLW9</accession>
<protein>
    <submittedName>
        <fullName evidence="1">Uncharacterized protein</fullName>
    </submittedName>
</protein>
<dbReference type="Proteomes" id="UP000005496">
    <property type="component" value="Unassembled WGS sequence"/>
</dbReference>
<evidence type="ECO:0000313" key="1">
    <source>
        <dbReference type="EMBL" id="EFI35680.1"/>
    </source>
</evidence>
<keyword evidence="2" id="KW-1185">Reference proteome</keyword>
<reference evidence="1" key="1">
    <citation type="submission" date="2010-05" db="EMBL/GenBank/DDBJ databases">
        <title>The draft genome of Desulfonatronospira thiodismutans ASO3-1.</title>
        <authorList>
            <consortium name="US DOE Joint Genome Institute (JGI-PGF)"/>
            <person name="Lucas S."/>
            <person name="Copeland A."/>
            <person name="Lapidus A."/>
            <person name="Cheng J.-F."/>
            <person name="Bruce D."/>
            <person name="Goodwin L."/>
            <person name="Pitluck S."/>
            <person name="Chertkov O."/>
            <person name="Brettin T."/>
            <person name="Detter J.C."/>
            <person name="Han C."/>
            <person name="Land M.L."/>
            <person name="Hauser L."/>
            <person name="Kyrpides N."/>
            <person name="Mikhailova N."/>
            <person name="Muyzer G."/>
            <person name="Woyke T."/>
        </authorList>
    </citation>
    <scope>NUCLEOTIDE SEQUENCE [LARGE SCALE GENOMIC DNA]</scope>
    <source>
        <strain evidence="1">ASO3-1</strain>
    </source>
</reference>
<evidence type="ECO:0000313" key="2">
    <source>
        <dbReference type="Proteomes" id="UP000005496"/>
    </source>
</evidence>
<organism evidence="1 2">
    <name type="scientific">Desulfonatronospira thiodismutans ASO3-1</name>
    <dbReference type="NCBI Taxonomy" id="555779"/>
    <lineage>
        <taxon>Bacteria</taxon>
        <taxon>Pseudomonadati</taxon>
        <taxon>Thermodesulfobacteriota</taxon>
        <taxon>Desulfovibrionia</taxon>
        <taxon>Desulfovibrionales</taxon>
        <taxon>Desulfonatronovibrionaceae</taxon>
        <taxon>Desulfonatronospira</taxon>
    </lineage>
</organism>
<name>D6SLW9_9BACT</name>
<dbReference type="EMBL" id="ACJN02000001">
    <property type="protein sequence ID" value="EFI35680.1"/>
    <property type="molecule type" value="Genomic_DNA"/>
</dbReference>
<comment type="caution">
    <text evidence="1">The sequence shown here is derived from an EMBL/GenBank/DDBJ whole genome shotgun (WGS) entry which is preliminary data.</text>
</comment>
<sequence>MADVKSSVPKVEVQVTIQPAGVSRPQELNSYKCKRITKFLITLME</sequence>
<dbReference type="AlphaFoldDB" id="D6SLW9"/>
<gene>
    <name evidence="1" type="ORF">Dthio_PD3109</name>
</gene>